<feature type="compositionally biased region" description="Polar residues" evidence="4">
    <location>
        <begin position="818"/>
        <end position="856"/>
    </location>
</feature>
<feature type="compositionally biased region" description="Basic and acidic residues" evidence="4">
    <location>
        <begin position="207"/>
        <end position="221"/>
    </location>
</feature>
<evidence type="ECO:0000256" key="4">
    <source>
        <dbReference type="SAM" id="MobiDB-lite"/>
    </source>
</evidence>
<dbReference type="Proteomes" id="UP000054988">
    <property type="component" value="Unassembled WGS sequence"/>
</dbReference>
<feature type="domain" description="T6SS Phospholipase effector Tle1-like catalytic" evidence="5">
    <location>
        <begin position="54"/>
        <end position="401"/>
    </location>
</feature>
<evidence type="ECO:0000313" key="7">
    <source>
        <dbReference type="Proteomes" id="UP000054988"/>
    </source>
</evidence>
<evidence type="ECO:0000256" key="3">
    <source>
        <dbReference type="PROSITE-ProRule" id="PRU00221"/>
    </source>
</evidence>
<feature type="compositionally biased region" description="Basic and acidic residues" evidence="4">
    <location>
        <begin position="989"/>
        <end position="1007"/>
    </location>
</feature>
<reference evidence="6 7" key="1">
    <citation type="submission" date="2015-12" db="EMBL/GenBank/DDBJ databases">
        <title>Draft genome sequence of Moniliophthora roreri, the causal agent of frosty pod rot of cacao.</title>
        <authorList>
            <person name="Aime M.C."/>
            <person name="Diaz-Valderrama J.R."/>
            <person name="Kijpornyongpan T."/>
            <person name="Phillips-Mora W."/>
        </authorList>
    </citation>
    <scope>NUCLEOTIDE SEQUENCE [LARGE SCALE GENOMIC DNA]</scope>
    <source>
        <strain evidence="6 7">MCA 2952</strain>
    </source>
</reference>
<dbReference type="EMBL" id="LATX01001174">
    <property type="protein sequence ID" value="KTB43424.1"/>
    <property type="molecule type" value="Genomic_DNA"/>
</dbReference>
<dbReference type="eggNOG" id="KOG0266">
    <property type="taxonomic scope" value="Eukaryota"/>
</dbReference>
<feature type="compositionally biased region" description="Polar residues" evidence="4">
    <location>
        <begin position="910"/>
        <end position="922"/>
    </location>
</feature>
<gene>
    <name evidence="6" type="ORF">WG66_4046</name>
</gene>
<dbReference type="InterPro" id="IPR029058">
    <property type="entry name" value="AB_hydrolase_fold"/>
</dbReference>
<dbReference type="PROSITE" id="PS50294">
    <property type="entry name" value="WD_REPEATS_REGION"/>
    <property type="match status" value="2"/>
</dbReference>
<feature type="repeat" description="WD" evidence="3">
    <location>
        <begin position="691"/>
        <end position="732"/>
    </location>
</feature>
<comment type="caution">
    <text evidence="6">The sequence shown here is derived from an EMBL/GenBank/DDBJ whole genome shotgun (WGS) entry which is preliminary data.</text>
</comment>
<dbReference type="Pfam" id="PF09994">
    <property type="entry name" value="T6SS_Tle1-like_cat"/>
    <property type="match status" value="1"/>
</dbReference>
<feature type="compositionally biased region" description="Basic and acidic residues" evidence="4">
    <location>
        <begin position="953"/>
        <end position="965"/>
    </location>
</feature>
<dbReference type="InterPro" id="IPR036322">
    <property type="entry name" value="WD40_repeat_dom_sf"/>
</dbReference>
<dbReference type="AlphaFoldDB" id="A0A0W0G4C2"/>
<feature type="region of interest" description="Disordered" evidence="4">
    <location>
        <begin position="207"/>
        <end position="278"/>
    </location>
</feature>
<proteinExistence type="predicted"/>
<feature type="region of interest" description="Disordered" evidence="4">
    <location>
        <begin position="1157"/>
        <end position="1186"/>
    </location>
</feature>
<dbReference type="Pfam" id="PF00400">
    <property type="entry name" value="WD40"/>
    <property type="match status" value="4"/>
</dbReference>
<dbReference type="PANTHER" id="PTHR33840:SF1">
    <property type="entry name" value="TLE1 PHOSPHOLIPASE DOMAIN-CONTAINING PROTEIN"/>
    <property type="match status" value="1"/>
</dbReference>
<keyword evidence="2" id="KW-0677">Repeat</keyword>
<dbReference type="SUPFAM" id="SSF50978">
    <property type="entry name" value="WD40 repeat-like"/>
    <property type="match status" value="1"/>
</dbReference>
<dbReference type="InterPro" id="IPR001680">
    <property type="entry name" value="WD40_rpt"/>
</dbReference>
<dbReference type="Gene3D" id="2.130.10.10">
    <property type="entry name" value="YVTN repeat-like/Quinoprotein amine dehydrogenase"/>
    <property type="match status" value="2"/>
</dbReference>
<evidence type="ECO:0000256" key="1">
    <source>
        <dbReference type="ARBA" id="ARBA00022574"/>
    </source>
</evidence>
<keyword evidence="1 3" id="KW-0853">WD repeat</keyword>
<dbReference type="SUPFAM" id="SSF69322">
    <property type="entry name" value="Tricorn protease domain 2"/>
    <property type="match status" value="1"/>
</dbReference>
<feature type="region of interest" description="Disordered" evidence="4">
    <location>
        <begin position="906"/>
        <end position="1035"/>
    </location>
</feature>
<dbReference type="SMART" id="SM00320">
    <property type="entry name" value="WD40"/>
    <property type="match status" value="7"/>
</dbReference>
<name>A0A0W0G4C2_MONRR</name>
<protein>
    <recommendedName>
        <fullName evidence="5">T6SS Phospholipase effector Tle1-like catalytic domain-containing protein</fullName>
    </recommendedName>
</protein>
<feature type="compositionally biased region" description="Basic and acidic residues" evidence="4">
    <location>
        <begin position="266"/>
        <end position="275"/>
    </location>
</feature>
<feature type="region of interest" description="Disordered" evidence="4">
    <location>
        <begin position="801"/>
        <end position="894"/>
    </location>
</feature>
<dbReference type="PROSITE" id="PS50082">
    <property type="entry name" value="WD_REPEATS_2"/>
    <property type="match status" value="2"/>
</dbReference>
<dbReference type="PROSITE" id="PS00678">
    <property type="entry name" value="WD_REPEATS_1"/>
    <property type="match status" value="1"/>
</dbReference>
<feature type="repeat" description="WD" evidence="3">
    <location>
        <begin position="1218"/>
        <end position="1250"/>
    </location>
</feature>
<organism evidence="6 7">
    <name type="scientific">Moniliophthora roreri</name>
    <name type="common">Frosty pod rot fungus</name>
    <name type="synonym">Monilia roreri</name>
    <dbReference type="NCBI Taxonomy" id="221103"/>
    <lineage>
        <taxon>Eukaryota</taxon>
        <taxon>Fungi</taxon>
        <taxon>Dikarya</taxon>
        <taxon>Basidiomycota</taxon>
        <taxon>Agaricomycotina</taxon>
        <taxon>Agaricomycetes</taxon>
        <taxon>Agaricomycetidae</taxon>
        <taxon>Agaricales</taxon>
        <taxon>Marasmiineae</taxon>
        <taxon>Marasmiaceae</taxon>
        <taxon>Moniliophthora</taxon>
    </lineage>
</organism>
<evidence type="ECO:0000313" key="6">
    <source>
        <dbReference type="EMBL" id="KTB43424.1"/>
    </source>
</evidence>
<dbReference type="InterPro" id="IPR018712">
    <property type="entry name" value="Tle1-like_cat"/>
</dbReference>
<dbReference type="InterPro" id="IPR015943">
    <property type="entry name" value="WD40/YVTN_repeat-like_dom_sf"/>
</dbReference>
<evidence type="ECO:0000259" key="5">
    <source>
        <dbReference type="Pfam" id="PF09994"/>
    </source>
</evidence>
<dbReference type="PANTHER" id="PTHR33840">
    <property type="match status" value="1"/>
</dbReference>
<dbReference type="SUPFAM" id="SSF53474">
    <property type="entry name" value="alpha/beta-Hydrolases"/>
    <property type="match status" value="1"/>
</dbReference>
<dbReference type="InterPro" id="IPR019775">
    <property type="entry name" value="WD40_repeat_CS"/>
</dbReference>
<accession>A0A0W0G4C2</accession>
<evidence type="ECO:0000256" key="2">
    <source>
        <dbReference type="ARBA" id="ARBA00022737"/>
    </source>
</evidence>
<sequence>MANPKLWTKFDSTDIEDAAEMGRLHSMRPHMPQQRHCNCVHDALPHTPGARPSRNLVVCIDGTANQFSDKNTNVVELYSRLEKSEHLQVTFYNSGIGTYASPSWKSLTYYRQVIYHKIDLAVAWRFEKILLSAYRWLCEQYQTGDRIFLFGFSRGAYQVRALSAMIEKVGLIHRGNEAQIPFAYDLYQKTAEHSACESDTKAKFGFGKKKDSKEKDSEKIKSQVPPEDTPKHEDQSLSNEKKISESGPQANKSEHAGPKAVAGESSKPEKQKPNDYTDNAARFKRTFCRTDAKVHFVGVWDTVSSVGFAKKKELPLTTEGMGHVCLFRHALALDERRVKFLPEFVNGGTGPKIDDQKKSGSEMPHTKEVWFSGTHSDIGGGNIENKGLNNNGPALRWMITEASKAGLLLTPFSWKWDEVRTAKAFNESLTGFWRVLEILPIKRSLYEVQDKTTRRFANVTRVYSISPHMGGRRKILEGQLVHRSVYGSDRLHIEYKDELKSWNGKDLSKIEPDKLDQVTHHIEYAIDLLSNMDMKASGQRYHHLSHLNHTSFMFGTDEAIQAYINLSHALFYPVNLDDPVNQRRTVATMEVLENLASNLFQKQHFSRQPPVIRNLLRSDASKQADIRTCIERFLNAFGTAEIFSIRRNGPVSSFAFSPDSKQIACGTASGDIFLRDAITGAELQTNWKTTIYRHGNRVSCLAFSQDGKKVVSGGHDRLIRTWDAETGVSLGDFYDKGLGKISSVSYAWDGRIVVASESNDVFLLRSDLSAFTMLMGHSYDVLSASFSPKVPTSVAFGLKNSSGAPSSIPQAAPGPDSTHGSSNQPANTLNTSGGHGASNQNQPATTSDPINDTGVKTQPCKVDSGTSDGLPDSPAPGGVDQSAKDDSPDSKPYNVMSAVTSKIASMMGSVRNSPEGTGSRISMNKDDTPSSPTQQKADQGAAGGKLNAPATSQKDEVPGHVEKTPDISPAQKADQGAVDSKMNAPATSQKDEVPGHVEKTPGIEHKTPVQAPSMPQNTDSSTPTGLPPSSLPGPATVQSMVTQVVSTSRDRTFCVWNVGAEATVPSAHQSKDANPAAEQAEPVTLSFKSFAQDELRCAAFSNDGQKVLVGSRDGLVSMWSPNPAPGFHNCSWLASVSKSVSSSWPGGERVAVNCLAVAPPPPPSSDPKTPAPLTESGPPSQSQPPFPFPTKIRLACGLDDGRVTLWDLSSGMPQFEREYQHSSSVVSVSYSPDGKRIAACTKEGIVIVWDAQGPSGECILEQLTNNDRWFP</sequence>
<feature type="compositionally biased region" description="Basic and acidic residues" evidence="4">
    <location>
        <begin position="228"/>
        <end position="244"/>
    </location>
</feature>